<evidence type="ECO:0000256" key="4">
    <source>
        <dbReference type="ARBA" id="ARBA00023134"/>
    </source>
</evidence>
<feature type="binding site" evidence="6">
    <location>
        <begin position="41"/>
        <end position="46"/>
    </location>
    <ligand>
        <name>GTP</name>
        <dbReference type="ChEBI" id="CHEBI:37565"/>
    </ligand>
</feature>
<keyword evidence="5" id="KW-0807">Transducer</keyword>
<feature type="binding site" evidence="6">
    <location>
        <begin position="148"/>
        <end position="149"/>
    </location>
    <ligand>
        <name>GTP</name>
        <dbReference type="ChEBI" id="CHEBI:37565"/>
    </ligand>
</feature>
<organism evidence="8 9">
    <name type="scientific">Conidiobolus coronatus (strain ATCC 28846 / CBS 209.66 / NRRL 28638)</name>
    <name type="common">Delacroixia coronata</name>
    <dbReference type="NCBI Taxonomy" id="796925"/>
    <lineage>
        <taxon>Eukaryota</taxon>
        <taxon>Fungi</taxon>
        <taxon>Fungi incertae sedis</taxon>
        <taxon>Zoopagomycota</taxon>
        <taxon>Entomophthoromycotina</taxon>
        <taxon>Entomophthoromycetes</taxon>
        <taxon>Entomophthorales</taxon>
        <taxon>Ancylistaceae</taxon>
        <taxon>Conidiobolus</taxon>
    </lineage>
</organism>
<dbReference type="GO" id="GO:0006260">
    <property type="term" value="P:DNA replication"/>
    <property type="evidence" value="ECO:0007669"/>
    <property type="project" value="InterPro"/>
</dbReference>
<dbReference type="EMBL" id="KQ964427">
    <property type="protein sequence ID" value="KXN74177.1"/>
    <property type="molecule type" value="Genomic_DNA"/>
</dbReference>
<dbReference type="InterPro" id="IPR027417">
    <property type="entry name" value="P-loop_NTPase"/>
</dbReference>
<gene>
    <name evidence="8" type="ORF">CONCODRAFT_46180</name>
</gene>
<dbReference type="PANTHER" id="PTHR10218:SF302">
    <property type="entry name" value="GUANINE NUCLEOTIDE-BINDING PROTEIN ALPHA-5 SUBUNIT"/>
    <property type="match status" value="1"/>
</dbReference>
<dbReference type="OMA" id="QVIWADA"/>
<dbReference type="InterPro" id="IPR002975">
    <property type="entry name" value="Fungi_Gprotein_alpha"/>
</dbReference>
<dbReference type="GO" id="GO:0000750">
    <property type="term" value="P:pheromone-dependent signal transduction involved in conjugation with cellular fusion"/>
    <property type="evidence" value="ECO:0007669"/>
    <property type="project" value="TreeGrafter"/>
</dbReference>
<accession>A0A137PGQ0</accession>
<feature type="binding site" evidence="6">
    <location>
        <position position="324"/>
    </location>
    <ligand>
        <name>GTP</name>
        <dbReference type="ChEBI" id="CHEBI:37565"/>
    </ligand>
</feature>
<evidence type="ECO:0000256" key="3">
    <source>
        <dbReference type="ARBA" id="ARBA00022842"/>
    </source>
</evidence>
<dbReference type="PRINTS" id="PR00318">
    <property type="entry name" value="GPROTEINA"/>
</dbReference>
<dbReference type="GO" id="GO:0007186">
    <property type="term" value="P:G protein-coupled receptor signaling pathway"/>
    <property type="evidence" value="ECO:0007669"/>
    <property type="project" value="InterPro"/>
</dbReference>
<dbReference type="CDD" id="cd00066">
    <property type="entry name" value="G-alpha"/>
    <property type="match status" value="1"/>
</dbReference>
<evidence type="ECO:0000256" key="5">
    <source>
        <dbReference type="ARBA" id="ARBA00023224"/>
    </source>
</evidence>
<evidence type="ECO:0000256" key="1">
    <source>
        <dbReference type="ARBA" id="ARBA00022723"/>
    </source>
</evidence>
<dbReference type="GO" id="GO:0008270">
    <property type="term" value="F:zinc ion binding"/>
    <property type="evidence" value="ECO:0007669"/>
    <property type="project" value="InterPro"/>
</dbReference>
<dbReference type="GO" id="GO:0003677">
    <property type="term" value="F:DNA binding"/>
    <property type="evidence" value="ECO:0007669"/>
    <property type="project" value="InterPro"/>
</dbReference>
<name>A0A137PGQ0_CONC2</name>
<reference evidence="8 9" key="1">
    <citation type="journal article" date="2015" name="Genome Biol. Evol.">
        <title>Phylogenomic analyses indicate that early fungi evolved digesting cell walls of algal ancestors of land plants.</title>
        <authorList>
            <person name="Chang Y."/>
            <person name="Wang S."/>
            <person name="Sekimoto S."/>
            <person name="Aerts A.L."/>
            <person name="Choi C."/>
            <person name="Clum A."/>
            <person name="LaButti K.M."/>
            <person name="Lindquist E.A."/>
            <person name="Yee Ngan C."/>
            <person name="Ohm R.A."/>
            <person name="Salamov A.A."/>
            <person name="Grigoriev I.V."/>
            <person name="Spatafora J.W."/>
            <person name="Berbee M.L."/>
        </authorList>
    </citation>
    <scope>NUCLEOTIDE SEQUENCE [LARGE SCALE GENOMIC DNA]</scope>
    <source>
        <strain evidence="8 9">NRRL 28638</strain>
    </source>
</reference>
<dbReference type="GO" id="GO:0003899">
    <property type="term" value="F:DNA-directed RNA polymerase activity"/>
    <property type="evidence" value="ECO:0007669"/>
    <property type="project" value="InterPro"/>
</dbReference>
<feature type="binding site" evidence="6">
    <location>
        <begin position="198"/>
        <end position="202"/>
    </location>
    <ligand>
        <name>GTP</name>
        <dbReference type="ChEBI" id="CHEBI:37565"/>
    </ligand>
</feature>
<feature type="binding site" evidence="7">
    <location>
        <position position="45"/>
    </location>
    <ligand>
        <name>Mg(2+)</name>
        <dbReference type="ChEBI" id="CHEBI:18420"/>
    </ligand>
</feature>
<evidence type="ECO:0000256" key="2">
    <source>
        <dbReference type="ARBA" id="ARBA00022741"/>
    </source>
</evidence>
<dbReference type="STRING" id="796925.A0A137PGQ0"/>
<dbReference type="GO" id="GO:0005737">
    <property type="term" value="C:cytoplasm"/>
    <property type="evidence" value="ECO:0007669"/>
    <property type="project" value="TreeGrafter"/>
</dbReference>
<proteinExistence type="predicted"/>
<evidence type="ECO:0000256" key="6">
    <source>
        <dbReference type="PIRSR" id="PIRSR601019-1"/>
    </source>
</evidence>
<dbReference type="Proteomes" id="UP000070444">
    <property type="component" value="Unassembled WGS sequence"/>
</dbReference>
<keyword evidence="1 7" id="KW-0479">Metal-binding</keyword>
<evidence type="ECO:0000313" key="9">
    <source>
        <dbReference type="Proteomes" id="UP000070444"/>
    </source>
</evidence>
<dbReference type="Pfam" id="PF00503">
    <property type="entry name" value="G-alpha"/>
    <property type="match status" value="1"/>
</dbReference>
<protein>
    <submittedName>
        <fullName evidence="8">Guanine nucleotide binding protein, alpha subunit</fullName>
    </submittedName>
</protein>
<feature type="binding site" evidence="7">
    <location>
        <position position="179"/>
    </location>
    <ligand>
        <name>Mg(2+)</name>
        <dbReference type="ChEBI" id="CHEBI:18420"/>
    </ligand>
</feature>
<dbReference type="PANTHER" id="PTHR10218">
    <property type="entry name" value="GTP-BINDING PROTEIN ALPHA SUBUNIT"/>
    <property type="match status" value="1"/>
</dbReference>
<dbReference type="OrthoDB" id="5817230at2759"/>
<dbReference type="SUPFAM" id="SSF52540">
    <property type="entry name" value="P-loop containing nucleoside triphosphate hydrolases"/>
    <property type="match status" value="1"/>
</dbReference>
<evidence type="ECO:0000313" key="8">
    <source>
        <dbReference type="EMBL" id="KXN74177.1"/>
    </source>
</evidence>
<dbReference type="Gene3D" id="3.40.50.300">
    <property type="entry name" value="P-loop containing nucleotide triphosphate hydrolases"/>
    <property type="match status" value="1"/>
</dbReference>
<dbReference type="AlphaFoldDB" id="A0A137PGQ0"/>
<dbReference type="SUPFAM" id="SSF47895">
    <property type="entry name" value="Transducin (alpha subunit), insertion domain"/>
    <property type="match status" value="1"/>
</dbReference>
<dbReference type="GO" id="GO:0003924">
    <property type="term" value="F:GTPase activity"/>
    <property type="evidence" value="ECO:0007669"/>
    <property type="project" value="InterPro"/>
</dbReference>
<keyword evidence="9" id="KW-1185">Reference proteome</keyword>
<dbReference type="GO" id="GO:0005834">
    <property type="term" value="C:heterotrimeric G-protein complex"/>
    <property type="evidence" value="ECO:0007669"/>
    <property type="project" value="InterPro"/>
</dbReference>
<dbReference type="GO" id="GO:0031683">
    <property type="term" value="F:G-protein beta/gamma-subunit complex binding"/>
    <property type="evidence" value="ECO:0007669"/>
    <property type="project" value="InterPro"/>
</dbReference>
<dbReference type="GO" id="GO:0001664">
    <property type="term" value="F:G protein-coupled receptor binding"/>
    <property type="evidence" value="ECO:0007669"/>
    <property type="project" value="InterPro"/>
</dbReference>
<dbReference type="PROSITE" id="PS51882">
    <property type="entry name" value="G_ALPHA"/>
    <property type="match status" value="1"/>
</dbReference>
<dbReference type="PRINTS" id="PR01241">
    <property type="entry name" value="GPROTEINAFNG"/>
</dbReference>
<evidence type="ECO:0000256" key="7">
    <source>
        <dbReference type="PIRSR" id="PIRSR601019-2"/>
    </source>
</evidence>
<feature type="binding site" evidence="6">
    <location>
        <begin position="173"/>
        <end position="179"/>
    </location>
    <ligand>
        <name>GTP</name>
        <dbReference type="ChEBI" id="CHEBI:37565"/>
    </ligand>
</feature>
<dbReference type="FunFam" id="3.40.50.300:FF:002307">
    <property type="entry name" value="Guanine nucleotide-binding protein G(k) subunit alpha"/>
    <property type="match status" value="1"/>
</dbReference>
<dbReference type="InterPro" id="IPR011025">
    <property type="entry name" value="GproteinA_insert"/>
</dbReference>
<dbReference type="Gene3D" id="1.10.400.10">
    <property type="entry name" value="GI Alpha 1, domain 2-like"/>
    <property type="match status" value="1"/>
</dbReference>
<dbReference type="SMART" id="SM00275">
    <property type="entry name" value="G_alpha"/>
    <property type="match status" value="1"/>
</dbReference>
<keyword evidence="4 6" id="KW-0342">GTP-binding</keyword>
<feature type="binding site" evidence="6">
    <location>
        <begin position="267"/>
        <end position="270"/>
    </location>
    <ligand>
        <name>GTP</name>
        <dbReference type="ChEBI" id="CHEBI:37565"/>
    </ligand>
</feature>
<sequence>MGCGQSTPVGSEMNLAIEDQLRQDREKMKNEVKILMLGCGESGKTTIIKQMVLIHGKGYSETERCRFKSCIFSNTVVSLKVILETMPELGITLEDDSNQDHVETIMLLPETYTQTYLSEDVAFALKELWKDRGVQACFARSREYQLNDSASYYLDSVERFSDPNYIPTEQDVLRARVKTTGIQETTFQVQNLTYRMVDVGGQRSERKKWIHCFENVTTIIFMSAISEYDQTLIEDKAVNRMHEAYTLFDSICNSKWFLETAIILFLNKTDILQKKIKSSPVSAFYPQYRGSDSDYDAICQFFKNQFISLNKNSEKQIYTHFTCATDTKQITFVMSAVNDIIVQANLKGCGLL</sequence>
<dbReference type="InterPro" id="IPR001019">
    <property type="entry name" value="Gprotein_alpha_su"/>
</dbReference>
<keyword evidence="2 6" id="KW-0547">Nucleotide-binding</keyword>
<keyword evidence="3 7" id="KW-0460">Magnesium</keyword>
<dbReference type="GO" id="GO:0005525">
    <property type="term" value="F:GTP binding"/>
    <property type="evidence" value="ECO:0007669"/>
    <property type="project" value="UniProtKB-KW"/>
</dbReference>
<dbReference type="FunFam" id="1.10.400.10:FF:000002">
    <property type="entry name" value="guanine nucleotide-binding protein G(Q) subunit alpha"/>
    <property type="match status" value="1"/>
</dbReference>